<gene>
    <name evidence="2" type="ORF">CBR_g39700</name>
</gene>
<accession>A0A388LS30</accession>
<sequence length="312" mass="33172">MLCSGMSGRAEVKAIAKGVEIPTRSPGSYQVRIDSHLSTTTLFHDVEDSPRRSTQHTCPVQDDTLLVHLLEEGECLQCAATSVQGPSVGVLETEPSECEGHALELTHAVQRDDELLQGSSENAINIGDTDLVLHSGSPLTTQERDGKGGYGTFVEGKNRGREGLPCTFWEGRLCGDGEDKEERVLETQLNDDEEGEGAVGVAQLFGGDVSALLHDGEAGEAQLYAGEVSGRLHVSEVLARHIGSKQTDHDSTSTNCGEEQGDRAPALSSGREMVLHEATELVSDTAAIEMVSDSAVVEMQNIESSTDVSTVA</sequence>
<dbReference type="EMBL" id="BFEA01000506">
    <property type="protein sequence ID" value="GBG85134.1"/>
    <property type="molecule type" value="Genomic_DNA"/>
</dbReference>
<name>A0A388LS30_CHABU</name>
<protein>
    <submittedName>
        <fullName evidence="2">Uncharacterized protein</fullName>
    </submittedName>
</protein>
<dbReference type="Proteomes" id="UP000265515">
    <property type="component" value="Unassembled WGS sequence"/>
</dbReference>
<feature type="region of interest" description="Disordered" evidence="1">
    <location>
        <begin position="243"/>
        <end position="268"/>
    </location>
</feature>
<dbReference type="AlphaFoldDB" id="A0A388LS30"/>
<dbReference type="Gramene" id="GBG85134">
    <property type="protein sequence ID" value="GBG85134"/>
    <property type="gene ID" value="CBR_g39700"/>
</dbReference>
<comment type="caution">
    <text evidence="2">The sequence shown here is derived from an EMBL/GenBank/DDBJ whole genome shotgun (WGS) entry which is preliminary data.</text>
</comment>
<evidence type="ECO:0000313" key="2">
    <source>
        <dbReference type="EMBL" id="GBG85134.1"/>
    </source>
</evidence>
<evidence type="ECO:0000313" key="3">
    <source>
        <dbReference type="Proteomes" id="UP000265515"/>
    </source>
</evidence>
<keyword evidence="3" id="KW-1185">Reference proteome</keyword>
<reference evidence="2 3" key="1">
    <citation type="journal article" date="2018" name="Cell">
        <title>The Chara Genome: Secondary Complexity and Implications for Plant Terrestrialization.</title>
        <authorList>
            <person name="Nishiyama T."/>
            <person name="Sakayama H."/>
            <person name="Vries J.D."/>
            <person name="Buschmann H."/>
            <person name="Saint-Marcoux D."/>
            <person name="Ullrich K.K."/>
            <person name="Haas F.B."/>
            <person name="Vanderstraeten L."/>
            <person name="Becker D."/>
            <person name="Lang D."/>
            <person name="Vosolsobe S."/>
            <person name="Rombauts S."/>
            <person name="Wilhelmsson P.K.I."/>
            <person name="Janitza P."/>
            <person name="Kern R."/>
            <person name="Heyl A."/>
            <person name="Rumpler F."/>
            <person name="Villalobos L.I.A.C."/>
            <person name="Clay J.M."/>
            <person name="Skokan R."/>
            <person name="Toyoda A."/>
            <person name="Suzuki Y."/>
            <person name="Kagoshima H."/>
            <person name="Schijlen E."/>
            <person name="Tajeshwar N."/>
            <person name="Catarino B."/>
            <person name="Hetherington A.J."/>
            <person name="Saltykova A."/>
            <person name="Bonnot C."/>
            <person name="Breuninger H."/>
            <person name="Symeonidi A."/>
            <person name="Radhakrishnan G.V."/>
            <person name="Van Nieuwerburgh F."/>
            <person name="Deforce D."/>
            <person name="Chang C."/>
            <person name="Karol K.G."/>
            <person name="Hedrich R."/>
            <person name="Ulvskov P."/>
            <person name="Glockner G."/>
            <person name="Delwiche C.F."/>
            <person name="Petrasek J."/>
            <person name="Van de Peer Y."/>
            <person name="Friml J."/>
            <person name="Beilby M."/>
            <person name="Dolan L."/>
            <person name="Kohara Y."/>
            <person name="Sugano S."/>
            <person name="Fujiyama A."/>
            <person name="Delaux P.-M."/>
            <person name="Quint M."/>
            <person name="TheiBen G."/>
            <person name="Hagemann M."/>
            <person name="Harholt J."/>
            <person name="Dunand C."/>
            <person name="Zachgo S."/>
            <person name="Langdale J."/>
            <person name="Maumus F."/>
            <person name="Straeten D.V.D."/>
            <person name="Gould S.B."/>
            <person name="Rensing S.A."/>
        </authorList>
    </citation>
    <scope>NUCLEOTIDE SEQUENCE [LARGE SCALE GENOMIC DNA]</scope>
    <source>
        <strain evidence="2 3">S276</strain>
    </source>
</reference>
<evidence type="ECO:0000256" key="1">
    <source>
        <dbReference type="SAM" id="MobiDB-lite"/>
    </source>
</evidence>
<proteinExistence type="predicted"/>
<organism evidence="2 3">
    <name type="scientific">Chara braunii</name>
    <name type="common">Braun's stonewort</name>
    <dbReference type="NCBI Taxonomy" id="69332"/>
    <lineage>
        <taxon>Eukaryota</taxon>
        <taxon>Viridiplantae</taxon>
        <taxon>Streptophyta</taxon>
        <taxon>Charophyceae</taxon>
        <taxon>Charales</taxon>
        <taxon>Characeae</taxon>
        <taxon>Chara</taxon>
    </lineage>
</organism>